<gene>
    <name evidence="6 8" type="primary">nusB</name>
    <name evidence="8" type="ORF">ACFORF_05500</name>
</gene>
<feature type="domain" description="NusB/RsmB/TIM44" evidence="7">
    <location>
        <begin position="12"/>
        <end position="141"/>
    </location>
</feature>
<evidence type="ECO:0000256" key="5">
    <source>
        <dbReference type="ARBA" id="ARBA00023163"/>
    </source>
</evidence>
<keyword evidence="9" id="KW-1185">Reference proteome</keyword>
<keyword evidence="4 6" id="KW-0805">Transcription regulation</keyword>
<comment type="similarity">
    <text evidence="1 6">Belongs to the NusB family.</text>
</comment>
<evidence type="ECO:0000313" key="9">
    <source>
        <dbReference type="Proteomes" id="UP001595807"/>
    </source>
</evidence>
<dbReference type="PANTHER" id="PTHR11078:SF3">
    <property type="entry name" value="ANTITERMINATION NUSB DOMAIN-CONTAINING PROTEIN"/>
    <property type="match status" value="1"/>
</dbReference>
<comment type="caution">
    <text evidence="8">The sequence shown here is derived from an EMBL/GenBank/DDBJ whole genome shotgun (WGS) entry which is preliminary data.</text>
</comment>
<reference evidence="9" key="1">
    <citation type="journal article" date="2019" name="Int. J. Syst. Evol. Microbiol.">
        <title>The Global Catalogue of Microorganisms (GCM) 10K type strain sequencing project: providing services to taxonomists for standard genome sequencing and annotation.</title>
        <authorList>
            <consortium name="The Broad Institute Genomics Platform"/>
            <consortium name="The Broad Institute Genome Sequencing Center for Infectious Disease"/>
            <person name="Wu L."/>
            <person name="Ma J."/>
        </authorList>
    </citation>
    <scope>NUCLEOTIDE SEQUENCE [LARGE SCALE GENOMIC DNA]</scope>
    <source>
        <strain evidence="9">CCUG 67170</strain>
    </source>
</reference>
<dbReference type="NCBIfam" id="TIGR01951">
    <property type="entry name" value="nusB"/>
    <property type="match status" value="1"/>
</dbReference>
<evidence type="ECO:0000256" key="3">
    <source>
        <dbReference type="ARBA" id="ARBA00022884"/>
    </source>
</evidence>
<keyword evidence="3 6" id="KW-0694">RNA-binding</keyword>
<organism evidence="8 9">
    <name type="scientific">Streptococcus caprae</name>
    <dbReference type="NCBI Taxonomy" id="1640501"/>
    <lineage>
        <taxon>Bacteria</taxon>
        <taxon>Bacillati</taxon>
        <taxon>Bacillota</taxon>
        <taxon>Bacilli</taxon>
        <taxon>Lactobacillales</taxon>
        <taxon>Streptococcaceae</taxon>
        <taxon>Streptococcus</taxon>
    </lineage>
</organism>
<dbReference type="Gene3D" id="1.10.940.10">
    <property type="entry name" value="NusB-like"/>
    <property type="match status" value="1"/>
</dbReference>
<evidence type="ECO:0000313" key="8">
    <source>
        <dbReference type="EMBL" id="MFC3928044.1"/>
    </source>
</evidence>
<name>A0ABV8CVP7_9STRE</name>
<sequence length="153" mass="17415">MTKTGYQSRRDLRERAFQALFSMEQGQDEFLEATQFAFLFDKEVEDAETVDVPAFLLTLTKGVSDHKAELDALISEKLKKGWTLERLTLVDKTLLRLGLYEIKYHEDTPPLVALNEIIEIAKCYSDKTSAKFINGLLSQFISAEKSDETADEV</sequence>
<evidence type="ECO:0000259" key="7">
    <source>
        <dbReference type="Pfam" id="PF01029"/>
    </source>
</evidence>
<keyword evidence="2 6" id="KW-0889">Transcription antitermination</keyword>
<evidence type="ECO:0000256" key="1">
    <source>
        <dbReference type="ARBA" id="ARBA00005952"/>
    </source>
</evidence>
<accession>A0ABV8CVP7</accession>
<dbReference type="InterPro" id="IPR011605">
    <property type="entry name" value="NusB_fam"/>
</dbReference>
<dbReference type="EMBL" id="JBHRZV010000039">
    <property type="protein sequence ID" value="MFC3928044.1"/>
    <property type="molecule type" value="Genomic_DNA"/>
</dbReference>
<evidence type="ECO:0000256" key="4">
    <source>
        <dbReference type="ARBA" id="ARBA00023015"/>
    </source>
</evidence>
<dbReference type="InterPro" id="IPR006027">
    <property type="entry name" value="NusB_RsmB_TIM44"/>
</dbReference>
<dbReference type="NCBIfam" id="NF001223">
    <property type="entry name" value="PRK00202.1-1"/>
    <property type="match status" value="1"/>
</dbReference>
<dbReference type="RefSeq" id="WP_380426235.1">
    <property type="nucleotide sequence ID" value="NZ_JBHRZV010000039.1"/>
</dbReference>
<dbReference type="HAMAP" id="MF_00073">
    <property type="entry name" value="NusB"/>
    <property type="match status" value="1"/>
</dbReference>
<dbReference type="PANTHER" id="PTHR11078">
    <property type="entry name" value="N UTILIZATION SUBSTANCE PROTEIN B-RELATED"/>
    <property type="match status" value="1"/>
</dbReference>
<proteinExistence type="inferred from homology"/>
<evidence type="ECO:0000256" key="6">
    <source>
        <dbReference type="HAMAP-Rule" id="MF_00073"/>
    </source>
</evidence>
<evidence type="ECO:0000256" key="2">
    <source>
        <dbReference type="ARBA" id="ARBA00022814"/>
    </source>
</evidence>
<keyword evidence="5 6" id="KW-0804">Transcription</keyword>
<comment type="function">
    <text evidence="6">Involved in transcription antitermination. Required for transcription of ribosomal RNA (rRNA) genes. Binds specifically to the boxA antiterminator sequence of the ribosomal RNA (rrn) operons.</text>
</comment>
<dbReference type="SUPFAM" id="SSF48013">
    <property type="entry name" value="NusB-like"/>
    <property type="match status" value="1"/>
</dbReference>
<dbReference type="Pfam" id="PF01029">
    <property type="entry name" value="NusB"/>
    <property type="match status" value="1"/>
</dbReference>
<dbReference type="InterPro" id="IPR035926">
    <property type="entry name" value="NusB-like_sf"/>
</dbReference>
<protein>
    <recommendedName>
        <fullName evidence="6">Transcription antitermination protein NusB</fullName>
    </recommendedName>
    <alternativeName>
        <fullName evidence="6">Antitermination factor NusB</fullName>
    </alternativeName>
</protein>
<dbReference type="Proteomes" id="UP001595807">
    <property type="component" value="Unassembled WGS sequence"/>
</dbReference>